<dbReference type="Proteomes" id="UP000092247">
    <property type="component" value="Unassembled WGS sequence"/>
</dbReference>
<proteinExistence type="predicted"/>
<sequence length="69" mass="8290">MEWVIGIIIFLAVINTIFKPRRCDVCGQGFKKKYHTWTIEGKKEHLCPHCNSRMTRRVSYQRFNDRFGK</sequence>
<name>A0A1B8HKX0_9GAMM</name>
<organism evidence="1 2">
    <name type="scientific">Morganella psychrotolerans</name>
    <dbReference type="NCBI Taxonomy" id="368603"/>
    <lineage>
        <taxon>Bacteria</taxon>
        <taxon>Pseudomonadati</taxon>
        <taxon>Pseudomonadota</taxon>
        <taxon>Gammaproteobacteria</taxon>
        <taxon>Enterobacterales</taxon>
        <taxon>Morganellaceae</taxon>
        <taxon>Morganella</taxon>
    </lineage>
</organism>
<dbReference type="EMBL" id="LZEX01000006">
    <property type="protein sequence ID" value="OBU09955.1"/>
    <property type="molecule type" value="Genomic_DNA"/>
</dbReference>
<evidence type="ECO:0000313" key="1">
    <source>
        <dbReference type="EMBL" id="OBU09955.1"/>
    </source>
</evidence>
<reference evidence="1 2" key="1">
    <citation type="submission" date="2016-06" db="EMBL/GenBank/DDBJ databases">
        <authorList>
            <person name="Kjaerup R.B."/>
            <person name="Dalgaard T.S."/>
            <person name="Juul-Madsen H.R."/>
        </authorList>
    </citation>
    <scope>NUCLEOTIDE SEQUENCE [LARGE SCALE GENOMIC DNA]</scope>
    <source>
        <strain evidence="1 2">GCSL-Mp3</strain>
    </source>
</reference>
<accession>A0A1B8HKX0</accession>
<protein>
    <submittedName>
        <fullName evidence="1">Uncharacterized protein</fullName>
    </submittedName>
</protein>
<dbReference type="AlphaFoldDB" id="A0A1B8HKX0"/>
<comment type="caution">
    <text evidence="1">The sequence shown here is derived from an EMBL/GenBank/DDBJ whole genome shotgun (WGS) entry which is preliminary data.</text>
</comment>
<evidence type="ECO:0000313" key="2">
    <source>
        <dbReference type="Proteomes" id="UP000092247"/>
    </source>
</evidence>
<gene>
    <name evidence="1" type="ORF">AYY17_17200</name>
</gene>